<evidence type="ECO:0000256" key="3">
    <source>
        <dbReference type="ARBA" id="ARBA00023125"/>
    </source>
</evidence>
<dbReference type="EMBL" id="JBAGLP010000116">
    <property type="protein sequence ID" value="MEG3614700.1"/>
    <property type="molecule type" value="Genomic_DNA"/>
</dbReference>
<proteinExistence type="inferred from homology"/>
<keyword evidence="2" id="KW-0805">Transcription regulation</keyword>
<comment type="similarity">
    <text evidence="1">Belongs to the LysR transcriptional regulatory family.</text>
</comment>
<dbReference type="PROSITE" id="PS50931">
    <property type="entry name" value="HTH_LYSR"/>
    <property type="match status" value="1"/>
</dbReference>
<accession>A0ABU7Z5D6</accession>
<evidence type="ECO:0000313" key="7">
    <source>
        <dbReference type="Proteomes" id="UP001310387"/>
    </source>
</evidence>
<dbReference type="InterPro" id="IPR000847">
    <property type="entry name" value="LysR_HTH_N"/>
</dbReference>
<dbReference type="Gene3D" id="1.10.10.10">
    <property type="entry name" value="Winged helix-like DNA-binding domain superfamily/Winged helix DNA-binding domain"/>
    <property type="match status" value="1"/>
</dbReference>
<sequence>MELQQMRYVLAVAETGSFTRAAERCFVVQSALSHQVAALERELGVRLFARTSRRVEITAAGEAFLPSARRALEAADRAGADAAAAVGQVRGTLRLGIIPSVTAFDLPTVLRRFREAHPQVGVSLRVDSSVELVAAVRAGETDVAVLGLAQGEPPSGVRHRELVRERLVAAVASDHPLAGRQRTGLARLADETFADFPTGSPGRAQSDRAFSAAGLRREVAFEVPTTDLLLGLVREGLAVAMLSEPLVAGADGVTAVRVTRGPQRVQYVVCDDLNPSPAALAFLDLVP</sequence>
<keyword evidence="3" id="KW-0238">DNA-binding</keyword>
<dbReference type="PANTHER" id="PTHR30346:SF30">
    <property type="entry name" value="SMALL NEUTRAL PROTEASE REGULATORY PROTEIN"/>
    <property type="match status" value="1"/>
</dbReference>
<gene>
    <name evidence="6" type="ORF">V5O49_06130</name>
</gene>
<evidence type="ECO:0000313" key="6">
    <source>
        <dbReference type="EMBL" id="MEG3614700.1"/>
    </source>
</evidence>
<dbReference type="PANTHER" id="PTHR30346">
    <property type="entry name" value="TRANSCRIPTIONAL DUAL REGULATOR HCAR-RELATED"/>
    <property type="match status" value="1"/>
</dbReference>
<dbReference type="InterPro" id="IPR005119">
    <property type="entry name" value="LysR_subst-bd"/>
</dbReference>
<comment type="caution">
    <text evidence="6">The sequence shown here is derived from an EMBL/GenBank/DDBJ whole genome shotgun (WGS) entry which is preliminary data.</text>
</comment>
<dbReference type="Gene3D" id="3.40.190.290">
    <property type="match status" value="1"/>
</dbReference>
<dbReference type="PRINTS" id="PR00039">
    <property type="entry name" value="HTHLYSR"/>
</dbReference>
<reference evidence="6" key="1">
    <citation type="journal article" date="2024" name="Antonie Van Leeuwenhoek">
        <title>Isoptericola haloaureus sp. nov., a dimorphic actinobacterium isolated from mangrove sediments of southeast India, implicating biosaline agricultural significance through nitrogen fixation and salt tolerance genes.</title>
        <authorList>
            <person name="Prathaban M."/>
            <person name="Prathiviraj R."/>
            <person name="Ravichandran M."/>
            <person name="Natarajan S.D."/>
            <person name="Sobanaa M."/>
            <person name="Hari Krishna Kumar S."/>
            <person name="Chandrasekar V."/>
            <person name="Selvin J."/>
        </authorList>
    </citation>
    <scope>NUCLEOTIDE SEQUENCE</scope>
    <source>
        <strain evidence="6">MP1014</strain>
    </source>
</reference>
<keyword evidence="4" id="KW-0804">Transcription</keyword>
<protein>
    <submittedName>
        <fullName evidence="6">LysR family transcriptional regulator</fullName>
    </submittedName>
</protein>
<dbReference type="Pfam" id="PF00126">
    <property type="entry name" value="HTH_1"/>
    <property type="match status" value="1"/>
</dbReference>
<evidence type="ECO:0000259" key="5">
    <source>
        <dbReference type="PROSITE" id="PS50931"/>
    </source>
</evidence>
<dbReference type="Pfam" id="PF03466">
    <property type="entry name" value="LysR_substrate"/>
    <property type="match status" value="1"/>
</dbReference>
<dbReference type="RefSeq" id="WP_332901460.1">
    <property type="nucleotide sequence ID" value="NZ_JBAGLP010000116.1"/>
</dbReference>
<dbReference type="InterPro" id="IPR036388">
    <property type="entry name" value="WH-like_DNA-bd_sf"/>
</dbReference>
<dbReference type="CDD" id="cd08436">
    <property type="entry name" value="PBP2_LTTR_like_3"/>
    <property type="match status" value="1"/>
</dbReference>
<feature type="domain" description="HTH lysR-type" evidence="5">
    <location>
        <begin position="1"/>
        <end position="58"/>
    </location>
</feature>
<evidence type="ECO:0000256" key="4">
    <source>
        <dbReference type="ARBA" id="ARBA00023163"/>
    </source>
</evidence>
<evidence type="ECO:0000256" key="1">
    <source>
        <dbReference type="ARBA" id="ARBA00009437"/>
    </source>
</evidence>
<reference evidence="6" key="2">
    <citation type="submission" date="2024-02" db="EMBL/GenBank/DDBJ databases">
        <authorList>
            <person name="Prathaban M."/>
            <person name="Mythili R."/>
            <person name="Sharmila Devi N."/>
            <person name="Sobanaa M."/>
            <person name="Prathiviraj R."/>
            <person name="Selvin J."/>
        </authorList>
    </citation>
    <scope>NUCLEOTIDE SEQUENCE</scope>
    <source>
        <strain evidence="6">MP1014</strain>
    </source>
</reference>
<dbReference type="SUPFAM" id="SSF53850">
    <property type="entry name" value="Periplasmic binding protein-like II"/>
    <property type="match status" value="1"/>
</dbReference>
<dbReference type="SUPFAM" id="SSF46785">
    <property type="entry name" value="Winged helix' DNA-binding domain"/>
    <property type="match status" value="1"/>
</dbReference>
<name>A0ABU7Z5D6_9MICO</name>
<keyword evidence="7" id="KW-1185">Reference proteome</keyword>
<organism evidence="6 7">
    <name type="scientific">Isoptericola haloaureus</name>
    <dbReference type="NCBI Taxonomy" id="1542902"/>
    <lineage>
        <taxon>Bacteria</taxon>
        <taxon>Bacillati</taxon>
        <taxon>Actinomycetota</taxon>
        <taxon>Actinomycetes</taxon>
        <taxon>Micrococcales</taxon>
        <taxon>Promicromonosporaceae</taxon>
        <taxon>Isoptericola</taxon>
    </lineage>
</organism>
<dbReference type="Proteomes" id="UP001310387">
    <property type="component" value="Unassembled WGS sequence"/>
</dbReference>
<dbReference type="InterPro" id="IPR036390">
    <property type="entry name" value="WH_DNA-bd_sf"/>
</dbReference>
<evidence type="ECO:0000256" key="2">
    <source>
        <dbReference type="ARBA" id="ARBA00023015"/>
    </source>
</evidence>